<comment type="subcellular location">
    <subcellularLocation>
        <location evidence="7">Cell inner membrane</location>
        <topology evidence="7">Multi-pass membrane protein</topology>
    </subcellularLocation>
    <subcellularLocation>
        <location evidence="1">Cell membrane</location>
        <topology evidence="1">Multi-pass membrane protein</topology>
    </subcellularLocation>
</comment>
<comment type="caution">
    <text evidence="7">Lacks conserved residue(s) required for the propagation of feature annotation.</text>
</comment>
<evidence type="ECO:0000259" key="9">
    <source>
        <dbReference type="Pfam" id="PF21082"/>
    </source>
</evidence>
<feature type="transmembrane region" description="Helical" evidence="7">
    <location>
        <begin position="27"/>
        <end position="48"/>
    </location>
</feature>
<dbReference type="PROSITE" id="PS01246">
    <property type="entry name" value="UPF0003"/>
    <property type="match status" value="1"/>
</dbReference>
<dbReference type="SUPFAM" id="SSF50182">
    <property type="entry name" value="Sm-like ribonucleoproteins"/>
    <property type="match status" value="1"/>
</dbReference>
<evidence type="ECO:0000313" key="12">
    <source>
        <dbReference type="Proteomes" id="UP001055804"/>
    </source>
</evidence>
<evidence type="ECO:0000259" key="10">
    <source>
        <dbReference type="Pfam" id="PF21088"/>
    </source>
</evidence>
<accession>A0A9J6PG38</accession>
<dbReference type="InterPro" id="IPR006686">
    <property type="entry name" value="MscS_channel_CS"/>
</dbReference>
<dbReference type="Gene3D" id="1.10.287.1260">
    <property type="match status" value="1"/>
</dbReference>
<keyword evidence="4 7" id="KW-0812">Transmembrane</keyword>
<comment type="subunit">
    <text evidence="7">Homoheptamer.</text>
</comment>
<feature type="transmembrane region" description="Helical" evidence="7">
    <location>
        <begin position="68"/>
        <end position="90"/>
    </location>
</feature>
<dbReference type="InterPro" id="IPR023408">
    <property type="entry name" value="MscS_beta-dom_sf"/>
</dbReference>
<keyword evidence="7" id="KW-0997">Cell inner membrane</keyword>
<dbReference type="InterPro" id="IPR049142">
    <property type="entry name" value="MS_channel_1st"/>
</dbReference>
<evidence type="ECO:0000256" key="1">
    <source>
        <dbReference type="ARBA" id="ARBA00004651"/>
    </source>
</evidence>
<keyword evidence="5 7" id="KW-1133">Transmembrane helix</keyword>
<sequence>MDSITNALNLQEMEALTARLVEMGVQYGLSIVGAVLILIGGWIISGWAKRGVQRALARAGLDETIRPVLGSVVRYGVLLVTLIVVLNQFGVQTASLIAVLGAAGLAVGLALQGTLSNVAAGVMLLILRPIKVGEFVEAAGTSGTVKSIDLFTTELATADNVYISVPNSAIFGQVITNYSRNPTRRLDLTLSIDYEDDMDKAIALARDVMEGDPRILAEPAPVVAVKALGASSVDIAVRGFATTADYWPAYFDITKRLKERCDAAGISIPFPQQVLTVRGGRMPEPEPEATSS</sequence>
<feature type="transmembrane region" description="Helical" evidence="7">
    <location>
        <begin position="96"/>
        <end position="127"/>
    </location>
</feature>
<dbReference type="InterPro" id="IPR006685">
    <property type="entry name" value="MscS_channel_2nd"/>
</dbReference>
<dbReference type="RefSeq" id="WP_269333411.1">
    <property type="nucleotide sequence ID" value="NZ_JAMZFT010000003.1"/>
</dbReference>
<dbReference type="Pfam" id="PF00924">
    <property type="entry name" value="MS_channel_2nd"/>
    <property type="match status" value="1"/>
</dbReference>
<dbReference type="InterPro" id="IPR010920">
    <property type="entry name" value="LSM_dom_sf"/>
</dbReference>
<dbReference type="InterPro" id="IPR008910">
    <property type="entry name" value="MSC_TM_helix"/>
</dbReference>
<evidence type="ECO:0000256" key="3">
    <source>
        <dbReference type="ARBA" id="ARBA00022475"/>
    </source>
</evidence>
<dbReference type="GO" id="GO:0005886">
    <property type="term" value="C:plasma membrane"/>
    <property type="evidence" value="ECO:0007669"/>
    <property type="project" value="UniProtKB-SubCell"/>
</dbReference>
<proteinExistence type="inferred from homology"/>
<dbReference type="Pfam" id="PF21082">
    <property type="entry name" value="MS_channel_3rd"/>
    <property type="match status" value="1"/>
</dbReference>
<evidence type="ECO:0000259" key="8">
    <source>
        <dbReference type="Pfam" id="PF00924"/>
    </source>
</evidence>
<protein>
    <recommendedName>
        <fullName evidence="7">Small-conductance mechanosensitive channel</fullName>
    </recommendedName>
</protein>
<evidence type="ECO:0000256" key="5">
    <source>
        <dbReference type="ARBA" id="ARBA00022989"/>
    </source>
</evidence>
<dbReference type="Gene3D" id="2.30.30.60">
    <property type="match status" value="1"/>
</dbReference>
<dbReference type="SUPFAM" id="SSF82861">
    <property type="entry name" value="Mechanosensitive channel protein MscS (YggB), transmembrane region"/>
    <property type="match status" value="1"/>
</dbReference>
<keyword evidence="12" id="KW-1185">Reference proteome</keyword>
<dbReference type="EMBL" id="JAMZFT010000003">
    <property type="protein sequence ID" value="MCP1337446.1"/>
    <property type="molecule type" value="Genomic_DNA"/>
</dbReference>
<comment type="caution">
    <text evidence="11">The sequence shown here is derived from an EMBL/GenBank/DDBJ whole genome shotgun (WGS) entry which is preliminary data.</text>
</comment>
<dbReference type="AlphaFoldDB" id="A0A9J6PG38"/>
<organism evidence="11 12">
    <name type="scientific">Futiania mangrovi</name>
    <dbReference type="NCBI Taxonomy" id="2959716"/>
    <lineage>
        <taxon>Bacteria</taxon>
        <taxon>Pseudomonadati</taxon>
        <taxon>Pseudomonadota</taxon>
        <taxon>Alphaproteobacteria</taxon>
        <taxon>Futianiales</taxon>
        <taxon>Futianiaceae</taxon>
        <taxon>Futiania</taxon>
    </lineage>
</organism>
<dbReference type="Pfam" id="PF21088">
    <property type="entry name" value="MS_channel_1st"/>
    <property type="match status" value="1"/>
</dbReference>
<evidence type="ECO:0000313" key="11">
    <source>
        <dbReference type="EMBL" id="MCP1337446.1"/>
    </source>
</evidence>
<evidence type="ECO:0000256" key="4">
    <source>
        <dbReference type="ARBA" id="ARBA00022692"/>
    </source>
</evidence>
<evidence type="ECO:0000256" key="7">
    <source>
        <dbReference type="RuleBase" id="RU369025"/>
    </source>
</evidence>
<dbReference type="Gene3D" id="3.30.70.100">
    <property type="match status" value="1"/>
</dbReference>
<evidence type="ECO:0000256" key="2">
    <source>
        <dbReference type="ARBA" id="ARBA00008017"/>
    </source>
</evidence>
<dbReference type="Pfam" id="PF05552">
    <property type="entry name" value="MS_channel_1st_1"/>
    <property type="match status" value="1"/>
</dbReference>
<feature type="domain" description="Mechanosensitive ion channel transmembrane helices 2/3" evidence="10">
    <location>
        <begin position="72"/>
        <end position="112"/>
    </location>
</feature>
<dbReference type="Proteomes" id="UP001055804">
    <property type="component" value="Unassembled WGS sequence"/>
</dbReference>
<dbReference type="InterPro" id="IPR011014">
    <property type="entry name" value="MscS_channel_TM-2"/>
</dbReference>
<reference evidence="11" key="1">
    <citation type="submission" date="2022-06" db="EMBL/GenBank/DDBJ databases">
        <title>Isolation and Genomics of Futiania mangrovii gen. nov., sp. nov., a Rare and Metabolically-versatile member in the Class Alphaproteobacteria.</title>
        <authorList>
            <person name="Liu L."/>
            <person name="Huang W.-C."/>
            <person name="Pan J."/>
            <person name="Li J."/>
            <person name="Huang Y."/>
            <person name="Du H."/>
            <person name="Liu Y."/>
            <person name="Li M."/>
        </authorList>
    </citation>
    <scope>NUCLEOTIDE SEQUENCE</scope>
    <source>
        <strain evidence="11">FT118</strain>
    </source>
</reference>
<dbReference type="PANTHER" id="PTHR30221">
    <property type="entry name" value="SMALL-CONDUCTANCE MECHANOSENSITIVE CHANNEL"/>
    <property type="match status" value="1"/>
</dbReference>
<feature type="domain" description="Mechanosensitive ion channel MscS" evidence="8">
    <location>
        <begin position="114"/>
        <end position="180"/>
    </location>
</feature>
<keyword evidence="7" id="KW-0407">Ion channel</keyword>
<comment type="similarity">
    <text evidence="2 7">Belongs to the MscS (TC 1.A.23) family.</text>
</comment>
<dbReference type="PANTHER" id="PTHR30221:SF8">
    <property type="entry name" value="SMALL-CONDUCTANCE MECHANOSENSITIVE CHANNEL"/>
    <property type="match status" value="1"/>
</dbReference>
<keyword evidence="6 7" id="KW-0472">Membrane</keyword>
<dbReference type="InterPro" id="IPR045275">
    <property type="entry name" value="MscS_archaea/bacteria_type"/>
</dbReference>
<keyword evidence="7" id="KW-0406">Ion transport</keyword>
<dbReference type="InterPro" id="IPR011066">
    <property type="entry name" value="MscS_channel_C_sf"/>
</dbReference>
<dbReference type="InterPro" id="IPR049278">
    <property type="entry name" value="MS_channel_C"/>
</dbReference>
<evidence type="ECO:0000256" key="6">
    <source>
        <dbReference type="ARBA" id="ARBA00023136"/>
    </source>
</evidence>
<keyword evidence="3" id="KW-1003">Cell membrane</keyword>
<keyword evidence="7" id="KW-0813">Transport</keyword>
<comment type="function">
    <text evidence="7">Mechanosensitive channel that participates in the regulation of osmotic pressure changes within the cell, opening in response to stretch forces in the membrane lipid bilayer, without the need for other proteins. Contributes to normal resistance to hypoosmotic shock. Forms an ion channel of 1.0 nanosiemens conductance with a slight preference for anions.</text>
</comment>
<feature type="domain" description="Mechanosensitive ion channel MscS C-terminal" evidence="9">
    <location>
        <begin position="188"/>
        <end position="268"/>
    </location>
</feature>
<name>A0A9J6PG38_9PROT</name>
<dbReference type="SUPFAM" id="SSF82689">
    <property type="entry name" value="Mechanosensitive channel protein MscS (YggB), C-terminal domain"/>
    <property type="match status" value="1"/>
</dbReference>
<dbReference type="GO" id="GO:0008381">
    <property type="term" value="F:mechanosensitive monoatomic ion channel activity"/>
    <property type="evidence" value="ECO:0007669"/>
    <property type="project" value="InterPro"/>
</dbReference>
<gene>
    <name evidence="11" type="ORF">NJQ99_13570</name>
</gene>